<comment type="caution">
    <text evidence="2">The sequence shown here is derived from an EMBL/GenBank/DDBJ whole genome shotgun (WGS) entry which is preliminary data.</text>
</comment>
<keyword evidence="1" id="KW-0472">Membrane</keyword>
<dbReference type="AlphaFoldDB" id="A0A0F9EKN2"/>
<feature type="transmembrane region" description="Helical" evidence="1">
    <location>
        <begin position="42"/>
        <end position="62"/>
    </location>
</feature>
<proteinExistence type="predicted"/>
<feature type="transmembrane region" description="Helical" evidence="1">
    <location>
        <begin position="82"/>
        <end position="103"/>
    </location>
</feature>
<keyword evidence="1" id="KW-0812">Transmembrane</keyword>
<evidence type="ECO:0000256" key="1">
    <source>
        <dbReference type="SAM" id="Phobius"/>
    </source>
</evidence>
<accession>A0A0F9EKN2</accession>
<organism evidence="2">
    <name type="scientific">marine sediment metagenome</name>
    <dbReference type="NCBI Taxonomy" id="412755"/>
    <lineage>
        <taxon>unclassified sequences</taxon>
        <taxon>metagenomes</taxon>
        <taxon>ecological metagenomes</taxon>
    </lineage>
</organism>
<protein>
    <submittedName>
        <fullName evidence="2">Uncharacterized protein</fullName>
    </submittedName>
</protein>
<reference evidence="2" key="1">
    <citation type="journal article" date="2015" name="Nature">
        <title>Complex archaea that bridge the gap between prokaryotes and eukaryotes.</title>
        <authorList>
            <person name="Spang A."/>
            <person name="Saw J.H."/>
            <person name="Jorgensen S.L."/>
            <person name="Zaremba-Niedzwiedzka K."/>
            <person name="Martijn J."/>
            <person name="Lind A.E."/>
            <person name="van Eijk R."/>
            <person name="Schleper C."/>
            <person name="Guy L."/>
            <person name="Ettema T.J."/>
        </authorList>
    </citation>
    <scope>NUCLEOTIDE SEQUENCE</scope>
</reference>
<dbReference type="EMBL" id="LAZR01034383">
    <property type="protein sequence ID" value="KKL45445.1"/>
    <property type="molecule type" value="Genomic_DNA"/>
</dbReference>
<name>A0A0F9EKN2_9ZZZZ</name>
<gene>
    <name evidence="2" type="ORF">LCGC14_2355600</name>
</gene>
<evidence type="ECO:0000313" key="2">
    <source>
        <dbReference type="EMBL" id="KKL45445.1"/>
    </source>
</evidence>
<sequence>MVKYARWTADRQNARIIHQDRRGSRGYMQPREQKPDKPKYKLPLYIMLAGWLSVIIYALVSLEPLGEGNFIDHFLSPDHVGLRFRALILFAPLVSTIIGYMVYERERLMRDLEVANRLLEEHLQEKACSSHA</sequence>
<keyword evidence="1" id="KW-1133">Transmembrane helix</keyword>